<feature type="transmembrane region" description="Helical" evidence="12">
    <location>
        <begin position="20"/>
        <end position="44"/>
    </location>
</feature>
<evidence type="ECO:0000256" key="7">
    <source>
        <dbReference type="ARBA" id="ARBA00022692"/>
    </source>
</evidence>
<evidence type="ECO:0000313" key="14">
    <source>
        <dbReference type="EMBL" id="ACK67276.1"/>
    </source>
</evidence>
<dbReference type="PANTHER" id="PTHR30561:SF9">
    <property type="entry name" value="4-AMINO-4-DEOXY-L-ARABINOSE-PHOSPHOUNDECAPRENOL FLIPPASE SUBUNIT ARNF-RELATED"/>
    <property type="match status" value="1"/>
</dbReference>
<proteinExistence type="inferred from homology"/>
<protein>
    <recommendedName>
        <fullName evidence="13">EamA domain-containing protein</fullName>
    </recommendedName>
</protein>
<comment type="subcellular location">
    <subcellularLocation>
        <location evidence="1">Cell membrane</location>
        <topology evidence="1">Multi-pass membrane protein</topology>
    </subcellularLocation>
</comment>
<comment type="similarity">
    <text evidence="2">Belongs to the EamA transporter family.</text>
</comment>
<evidence type="ECO:0000256" key="9">
    <source>
        <dbReference type="ARBA" id="ARBA00022989"/>
    </source>
</evidence>
<name>B7JZ65_RIPO1</name>
<keyword evidence="9 12" id="KW-1133">Transmembrane helix</keyword>
<evidence type="ECO:0000256" key="1">
    <source>
        <dbReference type="ARBA" id="ARBA00004651"/>
    </source>
</evidence>
<reference evidence="15" key="1">
    <citation type="journal article" date="2011" name="MBio">
        <title>Novel metabolic attributes of the genus Cyanothece, comprising a group of unicellular nitrogen-fixing Cyanobacteria.</title>
        <authorList>
            <person name="Bandyopadhyay A."/>
            <person name="Elvitigala T."/>
            <person name="Welsh E."/>
            <person name="Stockel J."/>
            <person name="Liberton M."/>
            <person name="Min H."/>
            <person name="Sherman L.A."/>
            <person name="Pakrasi H.B."/>
        </authorList>
    </citation>
    <scope>NUCLEOTIDE SEQUENCE [LARGE SCALE GENOMIC DNA]</scope>
    <source>
        <strain evidence="15">PCC 8801</strain>
    </source>
</reference>
<dbReference type="InterPro" id="IPR000390">
    <property type="entry name" value="Small_drug/metabolite_transptr"/>
</dbReference>
<evidence type="ECO:0000256" key="11">
    <source>
        <dbReference type="ARBA" id="ARBA00023136"/>
    </source>
</evidence>
<dbReference type="KEGG" id="cyp:PCC8801_3305"/>
<evidence type="ECO:0000256" key="4">
    <source>
        <dbReference type="ARBA" id="ARBA00022516"/>
    </source>
</evidence>
<evidence type="ECO:0000256" key="10">
    <source>
        <dbReference type="ARBA" id="ARBA00023098"/>
    </source>
</evidence>
<feature type="domain" description="EamA" evidence="13">
    <location>
        <begin position="28"/>
        <end position="95"/>
    </location>
</feature>
<dbReference type="Pfam" id="PF00892">
    <property type="entry name" value="EamA"/>
    <property type="match status" value="1"/>
</dbReference>
<feature type="transmembrane region" description="Helical" evidence="12">
    <location>
        <begin position="79"/>
        <end position="98"/>
    </location>
</feature>
<accession>B7JZ65</accession>
<dbReference type="PANTHER" id="PTHR30561">
    <property type="entry name" value="SMR FAMILY PROTON-DEPENDENT DRUG EFFLUX TRANSPORTER SUGE"/>
    <property type="match status" value="1"/>
</dbReference>
<evidence type="ECO:0000256" key="12">
    <source>
        <dbReference type="SAM" id="Phobius"/>
    </source>
</evidence>
<keyword evidence="6" id="KW-0441">Lipid A biosynthesis</keyword>
<evidence type="ECO:0000313" key="15">
    <source>
        <dbReference type="Proteomes" id="UP000008204"/>
    </source>
</evidence>
<feature type="transmembrane region" description="Helical" evidence="12">
    <location>
        <begin position="175"/>
        <end position="200"/>
    </location>
</feature>
<gene>
    <name evidence="14" type="ordered locus">PCC8801_3305</name>
</gene>
<sequence length="249" mass="27292">MKDFGLFDLSNPWILPHLIAYLLTNIWIILGISVLIISLSLYLTAISELDLSYVLPIHASSYVLNGVFAWLFLGESVSISRWLSTILIAFGVFFVGLSDSKTSQVKHPKTTKIGVQNFPAFLVPFSLATSQTWLAIFAISFSDSAGDVLLALGMKRIGKIGNLPLKSMVKLVIKIITNPFIIGGIFCQSLAFFCFIAVLSWADISFVRPATALTYVMSMLGAKFLLKETIQPSKLMGIVLIGLGVLSHR</sequence>
<keyword evidence="8" id="KW-0448">Lipopolysaccharide biosynthesis</keyword>
<dbReference type="GO" id="GO:0022857">
    <property type="term" value="F:transmembrane transporter activity"/>
    <property type="evidence" value="ECO:0007669"/>
    <property type="project" value="InterPro"/>
</dbReference>
<dbReference type="eggNOG" id="COG2510">
    <property type="taxonomic scope" value="Bacteria"/>
</dbReference>
<keyword evidence="7 12" id="KW-0812">Transmembrane</keyword>
<evidence type="ECO:0000256" key="8">
    <source>
        <dbReference type="ARBA" id="ARBA00022985"/>
    </source>
</evidence>
<dbReference type="GO" id="GO:0005886">
    <property type="term" value="C:plasma membrane"/>
    <property type="evidence" value="ECO:0007669"/>
    <property type="project" value="UniProtKB-SubCell"/>
</dbReference>
<dbReference type="STRING" id="41431.PCC8801_3305"/>
<evidence type="ECO:0000256" key="5">
    <source>
        <dbReference type="ARBA" id="ARBA00022519"/>
    </source>
</evidence>
<evidence type="ECO:0000256" key="2">
    <source>
        <dbReference type="ARBA" id="ARBA00007362"/>
    </source>
</evidence>
<keyword evidence="4" id="KW-0444">Lipid biosynthesis</keyword>
<dbReference type="Gene3D" id="1.10.3730.20">
    <property type="match status" value="2"/>
</dbReference>
<feature type="transmembrane region" description="Helical" evidence="12">
    <location>
        <begin position="51"/>
        <end position="73"/>
    </location>
</feature>
<evidence type="ECO:0000256" key="6">
    <source>
        <dbReference type="ARBA" id="ARBA00022556"/>
    </source>
</evidence>
<keyword evidence="5" id="KW-0997">Cell inner membrane</keyword>
<dbReference type="InterPro" id="IPR000620">
    <property type="entry name" value="EamA_dom"/>
</dbReference>
<keyword evidence="11 12" id="KW-0472">Membrane</keyword>
<keyword evidence="3" id="KW-1003">Cell membrane</keyword>
<evidence type="ECO:0000259" key="13">
    <source>
        <dbReference type="Pfam" id="PF00892"/>
    </source>
</evidence>
<organism evidence="14 15">
    <name type="scientific">Rippkaea orientalis (strain PCC 8801 / RF-1)</name>
    <name type="common">Cyanothece sp. (strain PCC 8801)</name>
    <dbReference type="NCBI Taxonomy" id="41431"/>
    <lineage>
        <taxon>Bacteria</taxon>
        <taxon>Bacillati</taxon>
        <taxon>Cyanobacteriota</taxon>
        <taxon>Cyanophyceae</taxon>
        <taxon>Oscillatoriophycideae</taxon>
        <taxon>Chroococcales</taxon>
        <taxon>Aphanothecaceae</taxon>
        <taxon>Rippkaea</taxon>
        <taxon>Rippkaea orientalis</taxon>
    </lineage>
</organism>
<dbReference type="EMBL" id="CP001287">
    <property type="protein sequence ID" value="ACK67276.1"/>
    <property type="molecule type" value="Genomic_DNA"/>
</dbReference>
<dbReference type="OrthoDB" id="161540at2"/>
<keyword evidence="10" id="KW-0443">Lipid metabolism</keyword>
<keyword evidence="15" id="KW-1185">Reference proteome</keyword>
<evidence type="ECO:0000256" key="3">
    <source>
        <dbReference type="ARBA" id="ARBA00022475"/>
    </source>
</evidence>
<dbReference type="GO" id="GO:0009103">
    <property type="term" value="P:lipopolysaccharide biosynthetic process"/>
    <property type="evidence" value="ECO:0007669"/>
    <property type="project" value="UniProtKB-KW"/>
</dbReference>
<dbReference type="InterPro" id="IPR037185">
    <property type="entry name" value="EmrE-like"/>
</dbReference>
<dbReference type="Proteomes" id="UP000008204">
    <property type="component" value="Chromosome"/>
</dbReference>
<dbReference type="AlphaFoldDB" id="B7JZ65"/>
<dbReference type="HOGENOM" id="CLU_992953_0_0_3"/>
<dbReference type="SUPFAM" id="SSF103481">
    <property type="entry name" value="Multidrug resistance efflux transporter EmrE"/>
    <property type="match status" value="2"/>
</dbReference>